<evidence type="ECO:0000313" key="4">
    <source>
        <dbReference type="EMBL" id="MBB6445958.1"/>
    </source>
</evidence>
<dbReference type="GO" id="GO:0006281">
    <property type="term" value="P:DNA repair"/>
    <property type="evidence" value="ECO:0007669"/>
    <property type="project" value="InterPro"/>
</dbReference>
<dbReference type="Gene3D" id="3.10.560.10">
    <property type="entry name" value="Outer membrane lipoprotein wza domain like"/>
    <property type="match status" value="1"/>
</dbReference>
<dbReference type="PANTHER" id="PTHR21180">
    <property type="entry name" value="ENDONUCLEASE/EXONUCLEASE/PHOSPHATASE FAMILY DOMAIN-CONTAINING PROTEIN 1"/>
    <property type="match status" value="1"/>
</dbReference>
<accession>A0A7X0HSF0</accession>
<feature type="region of interest" description="Disordered" evidence="1">
    <location>
        <begin position="36"/>
        <end position="59"/>
    </location>
</feature>
<dbReference type="Gene3D" id="1.10.150.310">
    <property type="entry name" value="Tex RuvX-like domain-like"/>
    <property type="match status" value="1"/>
</dbReference>
<feature type="transmembrane region" description="Helical" evidence="2">
    <location>
        <begin position="12"/>
        <end position="28"/>
    </location>
</feature>
<dbReference type="EMBL" id="JACHGK010000008">
    <property type="protein sequence ID" value="MBB6445958.1"/>
    <property type="molecule type" value="Genomic_DNA"/>
</dbReference>
<dbReference type="InterPro" id="IPR019554">
    <property type="entry name" value="Soluble_ligand-bd"/>
</dbReference>
<keyword evidence="2" id="KW-0472">Membrane</keyword>
<feature type="domain" description="Helix-hairpin-helix DNA-binding motif class 1" evidence="3">
    <location>
        <begin position="162"/>
        <end position="181"/>
    </location>
</feature>
<dbReference type="GO" id="GO:0015628">
    <property type="term" value="P:protein secretion by the type II secretion system"/>
    <property type="evidence" value="ECO:0007669"/>
    <property type="project" value="TreeGrafter"/>
</dbReference>
<comment type="caution">
    <text evidence="4">The sequence shown here is derived from an EMBL/GenBank/DDBJ whole genome shotgun (WGS) entry which is preliminary data.</text>
</comment>
<proteinExistence type="predicted"/>
<dbReference type="InterPro" id="IPR003583">
    <property type="entry name" value="Hlx-hairpin-Hlx_DNA-bd_motif"/>
</dbReference>
<dbReference type="Pfam" id="PF10531">
    <property type="entry name" value="SLBB"/>
    <property type="match status" value="1"/>
</dbReference>
<keyword evidence="2" id="KW-0812">Transmembrane</keyword>
<organism evidence="4 5">
    <name type="scientific">Bacillus benzoevorans</name>
    <dbReference type="NCBI Taxonomy" id="1456"/>
    <lineage>
        <taxon>Bacteria</taxon>
        <taxon>Bacillati</taxon>
        <taxon>Bacillota</taxon>
        <taxon>Bacilli</taxon>
        <taxon>Bacillales</taxon>
        <taxon>Bacillaceae</taxon>
        <taxon>Bacillus</taxon>
    </lineage>
</organism>
<evidence type="ECO:0000259" key="3">
    <source>
        <dbReference type="SMART" id="SM00278"/>
    </source>
</evidence>
<dbReference type="PANTHER" id="PTHR21180:SF32">
    <property type="entry name" value="ENDONUCLEASE_EXONUCLEASE_PHOSPHATASE FAMILY DOMAIN-CONTAINING PROTEIN 1"/>
    <property type="match status" value="1"/>
</dbReference>
<gene>
    <name evidence="4" type="ORF">HNR53_002607</name>
</gene>
<feature type="domain" description="Helix-hairpin-helix DNA-binding motif class 1" evidence="3">
    <location>
        <begin position="192"/>
        <end position="211"/>
    </location>
</feature>
<evidence type="ECO:0000256" key="1">
    <source>
        <dbReference type="SAM" id="MobiDB-lite"/>
    </source>
</evidence>
<dbReference type="InterPro" id="IPR004509">
    <property type="entry name" value="Competence_ComEA_HhH"/>
</dbReference>
<keyword evidence="2" id="KW-1133">Transmembrane helix</keyword>
<dbReference type="GO" id="GO:0015627">
    <property type="term" value="C:type II protein secretion system complex"/>
    <property type="evidence" value="ECO:0007669"/>
    <property type="project" value="TreeGrafter"/>
</dbReference>
<dbReference type="InterPro" id="IPR010994">
    <property type="entry name" value="RuvA_2-like"/>
</dbReference>
<dbReference type="InterPro" id="IPR051675">
    <property type="entry name" value="Endo/Exo/Phosphatase_dom_1"/>
</dbReference>
<dbReference type="GO" id="GO:0003677">
    <property type="term" value="F:DNA binding"/>
    <property type="evidence" value="ECO:0007669"/>
    <property type="project" value="InterPro"/>
</dbReference>
<name>A0A7X0HSF0_9BACI</name>
<evidence type="ECO:0000313" key="5">
    <source>
        <dbReference type="Proteomes" id="UP000531594"/>
    </source>
</evidence>
<sequence>MTDWLKANKMYLFVGVLIIAALAIYYFMPAKPENAEPADSGWEEDAAEPLKEEQGQETAAAPVEPEMIMVDVKGAVVNPGVYEAKPGDRVIDIIHLAGGLLENADKNQINFAMKVTDEMVLYLPQLGEQTIENNSETPAIGAAAALGSSDEGKVNLNTASEEELQTITGIGPSKAAAIIEYRETNGHFQEVEQLMEISGIGEKTFEKLKEEVSVK</sequence>
<dbReference type="AlphaFoldDB" id="A0A7X0HSF0"/>
<evidence type="ECO:0000256" key="2">
    <source>
        <dbReference type="SAM" id="Phobius"/>
    </source>
</evidence>
<dbReference type="SMART" id="SM00278">
    <property type="entry name" value="HhH1"/>
    <property type="match status" value="2"/>
</dbReference>
<dbReference type="Proteomes" id="UP000531594">
    <property type="component" value="Unassembled WGS sequence"/>
</dbReference>
<keyword evidence="5" id="KW-1185">Reference proteome</keyword>
<dbReference type="RefSeq" id="WP_184526480.1">
    <property type="nucleotide sequence ID" value="NZ_JACHGK010000008.1"/>
</dbReference>
<dbReference type="SUPFAM" id="SSF47781">
    <property type="entry name" value="RuvA domain 2-like"/>
    <property type="match status" value="1"/>
</dbReference>
<reference evidence="4 5" key="1">
    <citation type="submission" date="2020-08" db="EMBL/GenBank/DDBJ databases">
        <title>Genomic Encyclopedia of Type Strains, Phase IV (KMG-IV): sequencing the most valuable type-strain genomes for metagenomic binning, comparative biology and taxonomic classification.</title>
        <authorList>
            <person name="Goeker M."/>
        </authorList>
    </citation>
    <scope>NUCLEOTIDE SEQUENCE [LARGE SCALE GENOMIC DNA]</scope>
    <source>
        <strain evidence="4 5">DSM 5391</strain>
    </source>
</reference>
<protein>
    <submittedName>
        <fullName evidence="4">Competence protein ComEA</fullName>
    </submittedName>
</protein>
<dbReference type="NCBIfam" id="TIGR00426">
    <property type="entry name" value="competence protein ComEA helix-hairpin-helix repeat region"/>
    <property type="match status" value="1"/>
</dbReference>
<dbReference type="Pfam" id="PF12836">
    <property type="entry name" value="HHH_3"/>
    <property type="match status" value="1"/>
</dbReference>